<keyword evidence="1" id="KW-0812">Transmembrane</keyword>
<dbReference type="EMBL" id="FQWQ01000005">
    <property type="protein sequence ID" value="SHH93296.1"/>
    <property type="molecule type" value="Genomic_DNA"/>
</dbReference>
<gene>
    <name evidence="2" type="ORF">SAMN04488109_6203</name>
</gene>
<dbReference type="RefSeq" id="WP_073142332.1">
    <property type="nucleotide sequence ID" value="NZ_FQWQ01000005.1"/>
</dbReference>
<name>A0A1M5X060_9BACT</name>
<dbReference type="PANTHER" id="PTHR36970">
    <property type="entry name" value="UNNAMED PRODUCT"/>
    <property type="match status" value="1"/>
</dbReference>
<evidence type="ECO:0000256" key="1">
    <source>
        <dbReference type="SAM" id="Phobius"/>
    </source>
</evidence>
<dbReference type="STRING" id="947013.SAMN04488109_6203"/>
<feature type="transmembrane region" description="Helical" evidence="1">
    <location>
        <begin position="42"/>
        <end position="60"/>
    </location>
</feature>
<dbReference type="Proteomes" id="UP000184212">
    <property type="component" value="Unassembled WGS sequence"/>
</dbReference>
<keyword evidence="1" id="KW-1133">Transmembrane helix</keyword>
<dbReference type="PANTHER" id="PTHR36970:SF1">
    <property type="entry name" value="BESTROPHIN HOMOLOG"/>
    <property type="match status" value="1"/>
</dbReference>
<protein>
    <recommendedName>
        <fullName evidence="4">Bestrophin, RFP-TM, chloride channel</fullName>
    </recommendedName>
</protein>
<evidence type="ECO:0008006" key="4">
    <source>
        <dbReference type="Google" id="ProtNLM"/>
    </source>
</evidence>
<proteinExistence type="predicted"/>
<reference evidence="2 3" key="1">
    <citation type="submission" date="2016-11" db="EMBL/GenBank/DDBJ databases">
        <authorList>
            <person name="Jaros S."/>
            <person name="Januszkiewicz K."/>
            <person name="Wedrychowicz H."/>
        </authorList>
    </citation>
    <scope>NUCLEOTIDE SEQUENCE [LARGE SCALE GENOMIC DNA]</scope>
    <source>
        <strain evidence="2 3">DSM 24574</strain>
    </source>
</reference>
<accession>A0A1M5X060</accession>
<organism evidence="2 3">
    <name type="scientific">Chryseolinea serpens</name>
    <dbReference type="NCBI Taxonomy" id="947013"/>
    <lineage>
        <taxon>Bacteria</taxon>
        <taxon>Pseudomonadati</taxon>
        <taxon>Bacteroidota</taxon>
        <taxon>Cytophagia</taxon>
        <taxon>Cytophagales</taxon>
        <taxon>Fulvivirgaceae</taxon>
        <taxon>Chryseolinea</taxon>
    </lineage>
</organism>
<feature type="transmembrane region" description="Helical" evidence="1">
    <location>
        <begin position="184"/>
        <end position="202"/>
    </location>
</feature>
<keyword evidence="1" id="KW-0472">Membrane</keyword>
<keyword evidence="3" id="KW-1185">Reference proteome</keyword>
<dbReference type="OrthoDB" id="977563at2"/>
<feature type="transmembrane region" description="Helical" evidence="1">
    <location>
        <begin position="12"/>
        <end position="36"/>
    </location>
</feature>
<evidence type="ECO:0000313" key="2">
    <source>
        <dbReference type="EMBL" id="SHH93296.1"/>
    </source>
</evidence>
<dbReference type="AlphaFoldDB" id="A0A1M5X060"/>
<sequence>MTKVLKSFFLIINYKTLIITTLSVISTSVCFHYGLIAKFPDMLVGVAIVFPVVFSIGSAYNRRELALQRFSDFKGHAIALYYASRDWTTDKDNDLPEQTREIVTEMIRLMRTMFTSLHRREWEENEQKIFQYFSRLSALTTSYKHYGIPSGEFSRLSQYVSKMIIAFDNLKIIHVYRTPITLRAYSKVFIYVFPIIYGPYFASTFKDFSASLEYVMPVLYSFILVSLDNIQDHLEHPFDELGEDDIRIDEREVIRHME</sequence>
<evidence type="ECO:0000313" key="3">
    <source>
        <dbReference type="Proteomes" id="UP000184212"/>
    </source>
</evidence>